<dbReference type="AlphaFoldDB" id="A0A0E0ML22"/>
<dbReference type="CDD" id="cd21037">
    <property type="entry name" value="MLKL_NTD"/>
    <property type="match status" value="1"/>
</dbReference>
<name>A0A0E0ML22_ORYPU</name>
<evidence type="ECO:0000313" key="2">
    <source>
        <dbReference type="EnsemblPlants" id="OPUNC12G06880.1"/>
    </source>
</evidence>
<dbReference type="EnsemblPlants" id="OPUNC12G06880.1">
    <property type="protein sequence ID" value="OPUNC12G06880.1"/>
    <property type="gene ID" value="OPUNC12G06880"/>
</dbReference>
<proteinExistence type="predicted"/>
<evidence type="ECO:0000259" key="1">
    <source>
        <dbReference type="Pfam" id="PF22215"/>
    </source>
</evidence>
<dbReference type="Pfam" id="PF22215">
    <property type="entry name" value="MLKL_N"/>
    <property type="match status" value="1"/>
</dbReference>
<dbReference type="InterPro" id="IPR036537">
    <property type="entry name" value="Adaptor_Cbl_N_dom_sf"/>
</dbReference>
<accession>A0A0E0ML22</accession>
<dbReference type="GO" id="GO:0007166">
    <property type="term" value="P:cell surface receptor signaling pathway"/>
    <property type="evidence" value="ECO:0007669"/>
    <property type="project" value="InterPro"/>
</dbReference>
<sequence>MADSLGSVKNIAELALKIKQAVETVRQNKQECLQIRKRVVRVSSILSQLEDTVITRNNPAMAAALEELDETLRHAHTLIAACQEKNIVCLFCAATTLSNKLRRVKDDISDQMMEGMFATSVHVTIVLKRIQDDVDYARPPRVPIKGWPLMI</sequence>
<dbReference type="OMA" id="DQMMEGM"/>
<dbReference type="Proteomes" id="UP000026962">
    <property type="component" value="Chromosome 12"/>
</dbReference>
<dbReference type="InterPro" id="IPR059179">
    <property type="entry name" value="MLKL-like_MCAfunc"/>
</dbReference>
<organism evidence="2">
    <name type="scientific">Oryza punctata</name>
    <name type="common">Red rice</name>
    <dbReference type="NCBI Taxonomy" id="4537"/>
    <lineage>
        <taxon>Eukaryota</taxon>
        <taxon>Viridiplantae</taxon>
        <taxon>Streptophyta</taxon>
        <taxon>Embryophyta</taxon>
        <taxon>Tracheophyta</taxon>
        <taxon>Spermatophyta</taxon>
        <taxon>Magnoliopsida</taxon>
        <taxon>Liliopsida</taxon>
        <taxon>Poales</taxon>
        <taxon>Poaceae</taxon>
        <taxon>BOP clade</taxon>
        <taxon>Oryzoideae</taxon>
        <taxon>Oryzeae</taxon>
        <taxon>Oryzinae</taxon>
        <taxon>Oryza</taxon>
    </lineage>
</organism>
<evidence type="ECO:0000313" key="3">
    <source>
        <dbReference type="Proteomes" id="UP000026962"/>
    </source>
</evidence>
<dbReference type="eggNOG" id="ENOG502QWDY">
    <property type="taxonomic scope" value="Eukaryota"/>
</dbReference>
<dbReference type="Gramene" id="OPUNC12G06880.1">
    <property type="protein sequence ID" value="OPUNC12G06880.1"/>
    <property type="gene ID" value="OPUNC12G06880"/>
</dbReference>
<dbReference type="Gene3D" id="1.20.930.20">
    <property type="entry name" value="Adaptor protein Cbl, N-terminal domain"/>
    <property type="match status" value="1"/>
</dbReference>
<dbReference type="InterPro" id="IPR054000">
    <property type="entry name" value="MLKL_N"/>
</dbReference>
<dbReference type="HOGENOM" id="CLU_128981_1_0_1"/>
<keyword evidence="3" id="KW-1185">Reference proteome</keyword>
<reference evidence="2" key="2">
    <citation type="submission" date="2018-05" db="EMBL/GenBank/DDBJ databases">
        <title>OpunRS2 (Oryza punctata Reference Sequence Version 2).</title>
        <authorList>
            <person name="Zhang J."/>
            <person name="Kudrna D."/>
            <person name="Lee S."/>
            <person name="Talag J."/>
            <person name="Welchert J."/>
            <person name="Wing R.A."/>
        </authorList>
    </citation>
    <scope>NUCLEOTIDE SEQUENCE [LARGE SCALE GENOMIC DNA]</scope>
</reference>
<feature type="domain" description="Mixed lineage kinase" evidence="1">
    <location>
        <begin position="8"/>
        <end position="113"/>
    </location>
</feature>
<dbReference type="PANTHER" id="PTHR35832">
    <property type="entry name" value="OS12G0248400 PROTEIN-RELATED"/>
    <property type="match status" value="1"/>
</dbReference>
<reference evidence="2" key="1">
    <citation type="submission" date="2015-04" db="UniProtKB">
        <authorList>
            <consortium name="EnsemblPlants"/>
        </authorList>
    </citation>
    <scope>IDENTIFICATION</scope>
</reference>
<dbReference type="PANTHER" id="PTHR35832:SF9">
    <property type="entry name" value="OS12G0276800 PROTEIN"/>
    <property type="match status" value="1"/>
</dbReference>
<protein>
    <recommendedName>
        <fullName evidence="1">Mixed lineage kinase domain-containing protein</fullName>
    </recommendedName>
</protein>